<gene>
    <name evidence="1" type="ORF">NYZ99_06195</name>
</gene>
<evidence type="ECO:0000313" key="1">
    <source>
        <dbReference type="EMBL" id="UWX55951.1"/>
    </source>
</evidence>
<dbReference type="Proteomes" id="UP001059209">
    <property type="component" value="Chromosome"/>
</dbReference>
<evidence type="ECO:0000313" key="2">
    <source>
        <dbReference type="Proteomes" id="UP001059209"/>
    </source>
</evidence>
<name>A0ABY5YDK3_9FLAO</name>
<organism evidence="1 2">
    <name type="scientific">Maribacter litopenaei</name>
    <dbReference type="NCBI Taxonomy" id="2976127"/>
    <lineage>
        <taxon>Bacteria</taxon>
        <taxon>Pseudomonadati</taxon>
        <taxon>Bacteroidota</taxon>
        <taxon>Flavobacteriia</taxon>
        <taxon>Flavobacteriales</taxon>
        <taxon>Flavobacteriaceae</taxon>
        <taxon>Maribacter</taxon>
    </lineage>
</organism>
<protein>
    <submittedName>
        <fullName evidence="1">Uncharacterized protein</fullName>
    </submittedName>
</protein>
<proteinExistence type="predicted"/>
<reference evidence="1" key="1">
    <citation type="submission" date="2022-09" db="EMBL/GenBank/DDBJ databases">
        <title>Maribacter litopenaei sp. nov., isolated from the intestinal tract of the Pacific White Shrimp, Litopenaeus vannamei.</title>
        <authorList>
            <person name="Kim S.Y."/>
            <person name="Hwang C.Y."/>
        </authorList>
    </citation>
    <scope>NUCLEOTIDE SEQUENCE</scope>
    <source>
        <strain evidence="1">HL-LV01</strain>
    </source>
</reference>
<dbReference type="EMBL" id="CP104205">
    <property type="protein sequence ID" value="UWX55951.1"/>
    <property type="molecule type" value="Genomic_DNA"/>
</dbReference>
<accession>A0ABY5YDK3</accession>
<sequence length="97" mass="11141">MEDIDGDGNLNNDNTDRDTEFNVFLANYNDTDDDADGIPTREEILLDEEGNFVDFKDTDGDGTPTIRIGILNYKHSKKKASKNWKPFLCLILYLFKF</sequence>
<keyword evidence="2" id="KW-1185">Reference proteome</keyword>
<dbReference type="RefSeq" id="WP_260574460.1">
    <property type="nucleotide sequence ID" value="NZ_CP104205.1"/>
</dbReference>